<dbReference type="GO" id="GO:0005634">
    <property type="term" value="C:nucleus"/>
    <property type="evidence" value="ECO:0007669"/>
    <property type="project" value="UniProtKB-SubCell"/>
</dbReference>
<dbReference type="PANTHER" id="PTHR12801">
    <property type="entry name" value="RNA EXONUCLEASE REXO1 / RECO3 FAMILY MEMBER-RELATED"/>
    <property type="match status" value="1"/>
</dbReference>
<evidence type="ECO:0000313" key="12">
    <source>
        <dbReference type="EMBL" id="KAF9694353.1"/>
    </source>
</evidence>
<keyword evidence="5" id="KW-0540">Nuclease</keyword>
<dbReference type="CDD" id="cd06144">
    <property type="entry name" value="REX4_like"/>
    <property type="match status" value="1"/>
</dbReference>
<keyword evidence="7" id="KW-0269">Exonuclease</keyword>
<evidence type="ECO:0000256" key="6">
    <source>
        <dbReference type="ARBA" id="ARBA00022801"/>
    </source>
</evidence>
<reference evidence="12" key="1">
    <citation type="submission" date="2018-12" db="EMBL/GenBank/DDBJ databases">
        <authorList>
            <person name="Syme R.A."/>
            <person name="Farfan-Caceres L."/>
            <person name="Lichtenzveig J."/>
        </authorList>
    </citation>
    <scope>NUCLEOTIDE SEQUENCE</scope>
    <source>
        <strain evidence="12">Al4</strain>
    </source>
</reference>
<dbReference type="Pfam" id="PF00929">
    <property type="entry name" value="RNase_T"/>
    <property type="match status" value="1"/>
</dbReference>
<protein>
    <recommendedName>
        <fullName evidence="3">RNA exonuclease 4</fullName>
    </recommendedName>
</protein>
<proteinExistence type="inferred from homology"/>
<keyword evidence="8" id="KW-0539">Nucleus</keyword>
<evidence type="ECO:0000256" key="10">
    <source>
        <dbReference type="SAM" id="MobiDB-lite"/>
    </source>
</evidence>
<feature type="compositionally biased region" description="Low complexity" evidence="10">
    <location>
        <begin position="62"/>
        <end position="71"/>
    </location>
</feature>
<dbReference type="FunFam" id="3.30.420.10:FF:000007">
    <property type="entry name" value="Interferon-stimulated exonuclease gene 20"/>
    <property type="match status" value="1"/>
</dbReference>
<evidence type="ECO:0000256" key="7">
    <source>
        <dbReference type="ARBA" id="ARBA00022839"/>
    </source>
</evidence>
<dbReference type="EMBL" id="RZGK01000013">
    <property type="protein sequence ID" value="KAF9694353.1"/>
    <property type="molecule type" value="Genomic_DNA"/>
</dbReference>
<evidence type="ECO:0000256" key="1">
    <source>
        <dbReference type="ARBA" id="ARBA00004123"/>
    </source>
</evidence>
<dbReference type="SUPFAM" id="SSF53098">
    <property type="entry name" value="Ribonuclease H-like"/>
    <property type="match status" value="1"/>
</dbReference>
<evidence type="ECO:0000256" key="8">
    <source>
        <dbReference type="ARBA" id="ARBA00023242"/>
    </source>
</evidence>
<evidence type="ECO:0000259" key="11">
    <source>
        <dbReference type="SMART" id="SM00479"/>
    </source>
</evidence>
<dbReference type="SMART" id="SM00479">
    <property type="entry name" value="EXOIII"/>
    <property type="match status" value="1"/>
</dbReference>
<dbReference type="InterPro" id="IPR013520">
    <property type="entry name" value="Ribonucl_H"/>
</dbReference>
<reference evidence="12" key="2">
    <citation type="submission" date="2020-09" db="EMBL/GenBank/DDBJ databases">
        <title>Reference genome assembly for Australian Ascochyta lentis isolate Al4.</title>
        <authorList>
            <person name="Lee R.C."/>
            <person name="Farfan-Caceres L.M."/>
            <person name="Debler J.W."/>
            <person name="Williams A.H."/>
            <person name="Henares B.M."/>
        </authorList>
    </citation>
    <scope>NUCLEOTIDE SEQUENCE</scope>
    <source>
        <strain evidence="12">Al4</strain>
    </source>
</reference>
<dbReference type="OrthoDB" id="8191639at2759"/>
<comment type="subcellular location">
    <subcellularLocation>
        <location evidence="1">Nucleus</location>
    </subcellularLocation>
</comment>
<evidence type="ECO:0000256" key="9">
    <source>
        <dbReference type="ARBA" id="ARBA00025599"/>
    </source>
</evidence>
<comment type="similarity">
    <text evidence="2">Belongs to the REXO4 family.</text>
</comment>
<dbReference type="Gene3D" id="3.30.420.10">
    <property type="entry name" value="Ribonuclease H-like superfamily/Ribonuclease H"/>
    <property type="match status" value="1"/>
</dbReference>
<keyword evidence="6" id="KW-0378">Hydrolase</keyword>
<evidence type="ECO:0000256" key="3">
    <source>
        <dbReference type="ARBA" id="ARBA00016937"/>
    </source>
</evidence>
<feature type="compositionally biased region" description="Polar residues" evidence="10">
    <location>
        <begin position="135"/>
        <end position="148"/>
    </location>
</feature>
<evidence type="ECO:0000256" key="5">
    <source>
        <dbReference type="ARBA" id="ARBA00022722"/>
    </source>
</evidence>
<dbReference type="InterPro" id="IPR036397">
    <property type="entry name" value="RNaseH_sf"/>
</dbReference>
<feature type="domain" description="Exonuclease" evidence="11">
    <location>
        <begin position="192"/>
        <end position="360"/>
    </location>
</feature>
<name>A0A8H7J334_9PLEO</name>
<accession>A0A8H7J334</accession>
<keyword evidence="13" id="KW-1185">Reference proteome</keyword>
<sequence length="401" mass="44661">MWQNSALVRPVRTKVRRGLANGNSVKQPVKGRRLTPLCCTGDIDMAPELSSNWKRLQAKLQASKPAAPSDASKSHTSTEEQTSLKRKRSLKINDKPANGPQKHLNGAEKTTIHKSASSRKRQKMEEPASVGASIRQHNVKNLSRSVSTPQLRHAPLVTSEKDAAVAEDVLTPHPDFPDIENEGVSEVALPGKYVALDCEMVGVGPEPNRDSALARVSLVNYHGHQVYDSYVQMPPKVEVTDYRTAVSGIEPKHLRKDVARTFEEVRSDLKILLGGRILVGHAVKNDLDVLILKHDKRLIRDTSKFSKFRQLATKAGWTPGLKMLAQKLLGVEIQTGAHSSVEDARATMALFRLEKDEFEREIRQKYGNVRMPTAAPEVEADGDAEEKKKRNRKKSKKKKKH</sequence>
<dbReference type="InterPro" id="IPR037431">
    <property type="entry name" value="REX4_DEDDh_dom"/>
</dbReference>
<comment type="caution">
    <text evidence="12">The sequence shown here is derived from an EMBL/GenBank/DDBJ whole genome shotgun (WGS) entry which is preliminary data.</text>
</comment>
<evidence type="ECO:0000256" key="2">
    <source>
        <dbReference type="ARBA" id="ARBA00010489"/>
    </source>
</evidence>
<gene>
    <name evidence="12" type="ORF">EKO04_007532</name>
</gene>
<organism evidence="12 13">
    <name type="scientific">Ascochyta lentis</name>
    <dbReference type="NCBI Taxonomy" id="205686"/>
    <lineage>
        <taxon>Eukaryota</taxon>
        <taxon>Fungi</taxon>
        <taxon>Dikarya</taxon>
        <taxon>Ascomycota</taxon>
        <taxon>Pezizomycotina</taxon>
        <taxon>Dothideomycetes</taxon>
        <taxon>Pleosporomycetidae</taxon>
        <taxon>Pleosporales</taxon>
        <taxon>Pleosporineae</taxon>
        <taxon>Didymellaceae</taxon>
        <taxon>Ascochyta</taxon>
    </lineage>
</organism>
<evidence type="ECO:0000313" key="13">
    <source>
        <dbReference type="Proteomes" id="UP000651452"/>
    </source>
</evidence>
<feature type="region of interest" description="Disordered" evidence="10">
    <location>
        <begin position="57"/>
        <end position="148"/>
    </location>
</feature>
<comment type="function">
    <text evidence="9">Exoribonuclease involved in ribosome biosynthesis. Involved in the processing of ITS1, the internal transcribed spacer localized between the 18S and 5.8S rRNAs.</text>
</comment>
<feature type="compositionally biased region" description="Basic residues" evidence="10">
    <location>
        <begin position="389"/>
        <end position="401"/>
    </location>
</feature>
<feature type="region of interest" description="Disordered" evidence="10">
    <location>
        <begin position="364"/>
        <end position="401"/>
    </location>
</feature>
<dbReference type="GO" id="GO:0008408">
    <property type="term" value="F:3'-5' exonuclease activity"/>
    <property type="evidence" value="ECO:0007669"/>
    <property type="project" value="InterPro"/>
</dbReference>
<dbReference type="InterPro" id="IPR047021">
    <property type="entry name" value="REXO1/3/4-like"/>
</dbReference>
<dbReference type="GO" id="GO:0000027">
    <property type="term" value="P:ribosomal large subunit assembly"/>
    <property type="evidence" value="ECO:0007669"/>
    <property type="project" value="TreeGrafter"/>
</dbReference>
<dbReference type="InterPro" id="IPR012337">
    <property type="entry name" value="RNaseH-like_sf"/>
</dbReference>
<dbReference type="GO" id="GO:0006364">
    <property type="term" value="P:rRNA processing"/>
    <property type="evidence" value="ECO:0007669"/>
    <property type="project" value="UniProtKB-KW"/>
</dbReference>
<dbReference type="AlphaFoldDB" id="A0A8H7J334"/>
<dbReference type="PANTHER" id="PTHR12801:SF45">
    <property type="entry name" value="RNA EXONUCLEASE 4"/>
    <property type="match status" value="1"/>
</dbReference>
<evidence type="ECO:0000256" key="4">
    <source>
        <dbReference type="ARBA" id="ARBA00022552"/>
    </source>
</evidence>
<dbReference type="GO" id="GO:0003676">
    <property type="term" value="F:nucleic acid binding"/>
    <property type="evidence" value="ECO:0007669"/>
    <property type="project" value="InterPro"/>
</dbReference>
<dbReference type="Proteomes" id="UP000651452">
    <property type="component" value="Unassembled WGS sequence"/>
</dbReference>
<keyword evidence="4" id="KW-0698">rRNA processing</keyword>